<dbReference type="KEGG" id="xla:108719608"/>
<keyword evidence="14" id="KW-1185">Reference proteome</keyword>
<dbReference type="FunFam" id="2.60.40.60:FF:000116">
    <property type="entry name" value="Dachsous cadherin-related 2"/>
    <property type="match status" value="1"/>
</dbReference>
<dbReference type="PROSITE" id="PS00232">
    <property type="entry name" value="CADHERIN_1"/>
    <property type="match status" value="12"/>
</dbReference>
<dbReference type="FunFam" id="2.60.40.60:FF:000104">
    <property type="entry name" value="cadherin-23 isoform X1"/>
    <property type="match status" value="1"/>
</dbReference>
<dbReference type="GO" id="GO:0030855">
    <property type="term" value="P:epithelial cell differentiation"/>
    <property type="evidence" value="ECO:0000318"/>
    <property type="project" value="GO_Central"/>
</dbReference>
<feature type="compositionally biased region" description="Polar residues" evidence="11">
    <location>
        <begin position="604"/>
        <end position="621"/>
    </location>
</feature>
<feature type="domain" description="Cadherin" evidence="13">
    <location>
        <begin position="41"/>
        <end position="141"/>
    </location>
</feature>
<dbReference type="Proteomes" id="UP000186698">
    <property type="component" value="Chromosome 1L"/>
</dbReference>
<feature type="domain" description="Cadherin" evidence="13">
    <location>
        <begin position="405"/>
        <end position="507"/>
    </location>
</feature>
<dbReference type="FunFam" id="2.60.40.60:FF:000226">
    <property type="entry name" value="Dachsous, isoform B"/>
    <property type="match status" value="1"/>
</dbReference>
<keyword evidence="3" id="KW-0732">Signal</keyword>
<feature type="domain" description="Cadherin" evidence="13">
    <location>
        <begin position="1559"/>
        <end position="1664"/>
    </location>
</feature>
<feature type="domain" description="Cadherin" evidence="13">
    <location>
        <begin position="3036"/>
        <end position="3144"/>
    </location>
</feature>
<evidence type="ECO:0000256" key="12">
    <source>
        <dbReference type="SAM" id="Phobius"/>
    </source>
</evidence>
<evidence type="ECO:0000256" key="5">
    <source>
        <dbReference type="ARBA" id="ARBA00022837"/>
    </source>
</evidence>
<dbReference type="GeneID" id="108719608"/>
<feature type="domain" description="Cadherin" evidence="13">
    <location>
        <begin position="822"/>
        <end position="929"/>
    </location>
</feature>
<feature type="domain" description="Cadherin" evidence="13">
    <location>
        <begin position="2602"/>
        <end position="2705"/>
    </location>
</feature>
<dbReference type="InterPro" id="IPR015919">
    <property type="entry name" value="Cadherin-like_sf"/>
</dbReference>
<dbReference type="FunFam" id="2.60.40.60:FF:000153">
    <property type="entry name" value="Dachsous cadherin-related 2"/>
    <property type="match status" value="1"/>
</dbReference>
<dbReference type="FunFam" id="2.60.40.60:FF:000101">
    <property type="entry name" value="FAT atypical cadherin 4"/>
    <property type="match status" value="1"/>
</dbReference>
<keyword evidence="2 12" id="KW-0812">Transmembrane</keyword>
<comment type="subcellular location">
    <subcellularLocation>
        <location evidence="1">Membrane</location>
    </subcellularLocation>
</comment>
<feature type="domain" description="Cadherin" evidence="13">
    <location>
        <begin position="2088"/>
        <end position="2192"/>
    </location>
</feature>
<feature type="domain" description="Cadherin" evidence="13">
    <location>
        <begin position="2928"/>
        <end position="3035"/>
    </location>
</feature>
<feature type="domain" description="Cadherin" evidence="13">
    <location>
        <begin position="1241"/>
        <end position="1346"/>
    </location>
</feature>
<feature type="domain" description="Cadherin" evidence="13">
    <location>
        <begin position="362"/>
        <end position="404"/>
    </location>
</feature>
<dbReference type="Pfam" id="PF00028">
    <property type="entry name" value="Cadherin"/>
    <property type="match status" value="22"/>
</dbReference>
<feature type="domain" description="Cadherin" evidence="13">
    <location>
        <begin position="716"/>
        <end position="821"/>
    </location>
</feature>
<evidence type="ECO:0000256" key="10">
    <source>
        <dbReference type="PROSITE-ProRule" id="PRU00043"/>
    </source>
</evidence>
<name>A0A8J1MVL2_XENLA</name>
<organism evidence="14 15">
    <name type="scientific">Xenopus laevis</name>
    <name type="common">African clawed frog</name>
    <dbReference type="NCBI Taxonomy" id="8355"/>
    <lineage>
        <taxon>Eukaryota</taxon>
        <taxon>Metazoa</taxon>
        <taxon>Chordata</taxon>
        <taxon>Craniata</taxon>
        <taxon>Vertebrata</taxon>
        <taxon>Euteleostomi</taxon>
        <taxon>Amphibia</taxon>
        <taxon>Batrachia</taxon>
        <taxon>Anura</taxon>
        <taxon>Pipoidea</taxon>
        <taxon>Pipidae</taxon>
        <taxon>Xenopodinae</taxon>
        <taxon>Xenopus</taxon>
        <taxon>Xenopus</taxon>
    </lineage>
</organism>
<dbReference type="FunFam" id="2.60.40.60:FF:000211">
    <property type="entry name" value="Dachsous cadherin-related 2"/>
    <property type="match status" value="1"/>
</dbReference>
<sequence length="3520" mass="389390">MHSLGSKRNGEKVRTECQLFSTFTLQLVLLLICSECCCRAQVYNLSLAVDEGLPPGTLVGDIRAGLPEGSPGEGFFLSEEDGESLVLKDFQVDSETGIVSTLRVLDRERRERYSFVAATLQGEVLQVEILVRDVNDHSPAFPVLSLQLQVSELTPPGTSFRLPAAWDPDTGEHGLKGYVLLRGSQDEAFIIRYGHGKQGSGSEKDLPIWGQTGELSDRAHDNRARVSRSVWEEAIEEELWGVSGTTMSKSKSAESQKFTEYIDLGQAERRLEFSAHATTEGNVHGAVRGLIQELDTKSQDHGFDSTAHWQDYVSELHVNKFAASSERHRDREEESSHEEGMGEGVGADPALHPLDLVLIQWLDREELDNYQLEVEAFDGGNPRRTGRLIVDIVVMDANDNPPVFDQLEYKGWVWENTPIGTSVCIVHATDPDLGSNGEVRYSLRYGEDYFTVDEESGVISVSGPLDREQRSLHQLVVQARDSGDQPEVTSILLTVKVLDINDNSPGIHITLITESGRPEVSEGARIGEYLARIFVSDPDLESEDEIWEEGGRDGRLTQENAEKIERWPEDPKTQRVTAKISDEKDNAMRHSISNLEPLNMRTQTQTSLNKETEHTMSSGQPDENVYDRQVEKKWRVSSEQQRVFVKLEGEEGSFSLQPAGPQLFFLCVEAPLDRELKDIYELQILAWDTGSPPLKSHRTLLLHVTDLNDQPPIFLHPEGYQAIISEATSIGTDILRLKAQDLDEDGPNSRVTYSLQESPNSSKFILEPDTGVLSIAQSLDHESDPVLNLVVVATDHGSPPLSSSCTITITVEDTNDNEPIFLQQFYNVSLQEHAALGYCFLQVKATDADSGPFGQIHYSVHDGFHNAKESQSFSIDPDSGRICVSSDMDKENGPASYDLLVKAEDEGGLSAQAFVRVDIEDINDNAPVFDPSTYVTSISSHTQPGTEILNVMATDRDKGLFGEVTYELLSGEHSSLFTIDSSTGIIYLISVLSQLEDSWVSLSVAARDKGGLISAVNAAVTMNILKTATAPAIFEKSRYTFVIAEDVPTGSAVGTVKAREPLNSLEPISYRIISGNVHQMFNIHSQFGIIRTQKELDFESLQLAVLTVHSQLGSSSVFSSTQVNITITDVNDNPPVFSTEYERITVHQNTSPGTALYIAQTTDIDSGFNGQVSYSIASEHQDLFMIDSTIGILYLNSSLAAGSEHVLHILAEDYGHPVLSSLLTLIVTVEQKEQVNTLTFVNLVHQIEISETLPIYSQVLQVKAYTHQQSTSCKIMYSLSPGIDSAPFGIHQSTGWIFLRQTVDYEKSKTHNLKVVATSIDHEAQQTATASVIVKILDENDNSPSFDRTTHFFTVSESPVPHGVIGSIQAVDRDSGTNGHLSYSLLSEGNDFLISSKTGEIINCAVLDRERKTHHKLNVLVTDNGSPRRNATTTVYILVADLNDNKPYFPQLPLGKQLHIKVMEGQAEPMLVAAVYAKDPDAGNNGTIVYFFASDESFGHFVINASTGEIWTTQALSAKLRPQYGLTVTASDQGTPPLVEHAVVNIEVIPAFKEKSKIYSKIRKLKVPENTYPTHKIGSVISPEETWLLSNRIHYRLTDEEHKEHFVVDSSTGDVYVSRHLDFETTSYHGLSIDMQESDKISPPNISVFLTIYIEDINDHRPLFPDHFLVLGIDEDVPVGTLLYTFKANDKDGTLQNSRIRYTVDILGTGQNPFFIHEWDGALTTATELDRETAESFVLTVTATDQAANISHRRWSSLIVRIIIQDINDSPPQIVSLPVALVMEDAHIGSLVHRVAAEDPDEGRNGKVGFHIKDGNARQVFLLDETTGWLTLHSKVDREVQDHYILTILALDDGIPSHSATQTLTISLIDVNDQTPTFPQGLYEAAVPENEDPGLFVIKVTAVDYDLGNNSVLTYEIMPGPAYGHFRMNQETGELVTATVFDREQQDHFVIEVLVKDDGSPPLSSTTAILCSVLDENDHTPEILFPDVEIRVHENQDLGIIHTVLAADKDAGNNGRVHFQITDGNMGGYFAINNTSGQLWATRTLDREDVSSFTITVECRDLGSPHRSTIAKLRITVLDENDNPPMFPKGQYRTSVREDLKIGSAVLKLQAFDADEGLNKEIVYSLIDDTRGAFSINRTTGDIVTLRTLDREVKHQYVFRAVACDCSLHNPKSATVKVLVYIEDVNDNSPVFTENPIHVRISPKIPVNKTIANVHASDMDLGLNGTVIYTLVKPNSFFYITRDKGEVKLQMPLPAEFSSTVLQMEASDLGVPSNTVTGLVIIDVQGLDKEIAFVHNIYEAIILENSAAGTSVVTVKALHHNPNGEIIHYTVFSGDKEGAFKLNPITGDLIVKEPRLLDFEAVNKFNLIISAESSQYVTYCRVTVFIQDDNDNVPVFDQLNYISFVLEGQPYNTFVIQVFAADADSGINGQIDYSIISGNENNAFVLDSRHGTLSTNVILDREIKSSYRLTIQASDRGSPSCSSTSVVTVLILDINDNAPTIPPMNAVFIPEDAAPGYNIGNISANDVDLRPDVSYIFTENGNPGLKFAIDRFSGTITLIESLDYEKSTQHCLRIQASDSVYYTEAELMIEVLDVNDNPPVFTQNIYKVTLPELTESNTFITTVSATDKDSETHGPITYKIISPLKGFAINTTSGSVYTDLPLGTETKSTEIKILIEAKDNGDPPLTSTAVLSVLILDVNNYAPTFSENIYYVNISEDASAGETVCTLTAMDLDWSPENAHIDFFIFNGNAHNLFYLENSGVLSHLPIIVTGKLIINEPLDYEDASVHRLEIFVSDQGFPPLNSSATIIINVLDSNDNPPLFSSSEYHVSVSEHLPLYSTIIIISASDSDTGENADITYSIVTGNNESIFTINERNGTVTLVHPLDYEETMKYSLTLQAKDGHGSNGNVAFALLSITVLDENDFAPKFLFQSQSCSIYENVPFFSPVCTVNAIDFDSGQYGILSFSIQSSCFNDQQHPATFLIDSLTGDIYTKHRIDYEMQERHCLVVQVKDRGDSSACVLVYIDIVGEDEFQPVFYESQYLFELPEENVAGQEIGKVGALDNDEGFDGVVHYFLEKPSQFFSINMTSGMIYLTSTVHKKRSNARKNDEFIEFHVKAHSPKFDSKSATCTVRVNISSALEDYPVLSANILSITFSICFVVFLLLAISVIAIILRHKRKEVVNPCGIKEVTIPATDSKDCKSKECPKYDHIKTNTASDTHEWLGLVDIREKKDTGPKCRNSDSSGHGSTEGETAEDEEIKMINEYPLRKEAGSVLSDRTSRVPDSGIPRDSDLLSCESDETDLVLRTESAESIVILRHGKDEYNSNNIHDKEVPHSNHSPLKTSKDTPLHNRMDYIFVPTPHESRYGSLASLVASDEDLRGSYNWDYLLSWEPRFQTLSSVFCDIGNLKDEKMHRHGLPKQKKPFIFPPPLITSVAQPGIRAVPPRMPTIMSGQTFLKYPRSPFFTNLACQPSSMTPTFSPSLSMLTVHTPSASPVLSGTGVSGISMPSLSEELLIQQEFQV</sequence>
<feature type="domain" description="Cadherin" evidence="13">
    <location>
        <begin position="1984"/>
        <end position="2087"/>
    </location>
</feature>
<feature type="domain" description="Cadherin" evidence="13">
    <location>
        <begin position="1138"/>
        <end position="1240"/>
    </location>
</feature>
<reference evidence="15" key="1">
    <citation type="submission" date="2025-08" db="UniProtKB">
        <authorList>
            <consortium name="RefSeq"/>
        </authorList>
    </citation>
    <scope>IDENTIFICATION</scope>
    <source>
        <strain evidence="15">J_2021</strain>
        <tissue evidence="15">Erythrocytes</tissue>
    </source>
</reference>
<evidence type="ECO:0000256" key="7">
    <source>
        <dbReference type="ARBA" id="ARBA00022989"/>
    </source>
</evidence>
<gene>
    <name evidence="15" type="primary">dchs2.L</name>
</gene>
<proteinExistence type="predicted"/>
<protein>
    <submittedName>
        <fullName evidence="15">Protocadherin-23</fullName>
    </submittedName>
</protein>
<evidence type="ECO:0000256" key="2">
    <source>
        <dbReference type="ARBA" id="ARBA00022692"/>
    </source>
</evidence>
<feature type="region of interest" description="Disordered" evidence="11">
    <location>
        <begin position="323"/>
        <end position="348"/>
    </location>
</feature>
<feature type="domain" description="Cadherin" evidence="13">
    <location>
        <begin position="1782"/>
        <end position="1878"/>
    </location>
</feature>
<dbReference type="GO" id="GO:0048729">
    <property type="term" value="P:tissue morphogenesis"/>
    <property type="evidence" value="ECO:0007669"/>
    <property type="project" value="UniProtKB-ARBA"/>
</dbReference>
<dbReference type="PROSITE" id="PS50268">
    <property type="entry name" value="CADHERIN_2"/>
    <property type="match status" value="27"/>
</dbReference>
<dbReference type="GO" id="GO:0003007">
    <property type="term" value="P:heart morphogenesis"/>
    <property type="evidence" value="ECO:0007669"/>
    <property type="project" value="UniProtKB-ARBA"/>
</dbReference>
<keyword evidence="7 12" id="KW-1133">Transmembrane helix</keyword>
<feature type="domain" description="Cadherin" evidence="13">
    <location>
        <begin position="2397"/>
        <end position="2501"/>
    </location>
</feature>
<feature type="compositionally biased region" description="Basic and acidic residues" evidence="11">
    <location>
        <begin position="3323"/>
        <end position="3333"/>
    </location>
</feature>
<feature type="region of interest" description="Disordered" evidence="11">
    <location>
        <begin position="3323"/>
        <end position="3343"/>
    </location>
</feature>
<keyword evidence="8 12" id="KW-0472">Membrane</keyword>
<dbReference type="FunFam" id="2.60.40.60:FF:000150">
    <property type="entry name" value="Dachsous cadherin-related 1"/>
    <property type="match status" value="1"/>
</dbReference>
<accession>A0A8J1MVL2</accession>
<dbReference type="CTD" id="108719608"/>
<feature type="domain" description="Cadherin" evidence="13">
    <location>
        <begin position="1035"/>
        <end position="1137"/>
    </location>
</feature>
<dbReference type="GO" id="GO:0007409">
    <property type="term" value="P:axonogenesis"/>
    <property type="evidence" value="ECO:0000318"/>
    <property type="project" value="GO_Central"/>
</dbReference>
<evidence type="ECO:0000256" key="3">
    <source>
        <dbReference type="ARBA" id="ARBA00022729"/>
    </source>
</evidence>
<feature type="domain" description="Cadherin" evidence="13">
    <location>
        <begin position="930"/>
        <end position="1034"/>
    </location>
</feature>
<dbReference type="FunFam" id="2.60.40.60:FF:000140">
    <property type="entry name" value="Dachsous cadherin-related 1"/>
    <property type="match status" value="1"/>
</dbReference>
<evidence type="ECO:0000256" key="9">
    <source>
        <dbReference type="ARBA" id="ARBA00023180"/>
    </source>
</evidence>
<dbReference type="FunFam" id="2.60.40.60:FF:000255">
    <property type="entry name" value="protocadherin-23 isoform X2"/>
    <property type="match status" value="1"/>
</dbReference>
<feature type="domain" description="Cadherin" evidence="13">
    <location>
        <begin position="2193"/>
        <end position="2293"/>
    </location>
</feature>
<feature type="compositionally biased region" description="Basic and acidic residues" evidence="11">
    <location>
        <begin position="325"/>
        <end position="340"/>
    </location>
</feature>
<feature type="compositionally biased region" description="Polar residues" evidence="11">
    <location>
        <begin position="3239"/>
        <end position="3249"/>
    </location>
</feature>
<evidence type="ECO:0000313" key="15">
    <source>
        <dbReference type="RefSeq" id="XP_041445358.1"/>
    </source>
</evidence>
<feature type="transmembrane region" description="Helical" evidence="12">
    <location>
        <begin position="3148"/>
        <end position="3172"/>
    </location>
</feature>
<dbReference type="GO" id="GO:0005509">
    <property type="term" value="F:calcium ion binding"/>
    <property type="evidence" value="ECO:0007669"/>
    <property type="project" value="UniProtKB-UniRule"/>
</dbReference>
<evidence type="ECO:0000313" key="14">
    <source>
        <dbReference type="Proteomes" id="UP000186698"/>
    </source>
</evidence>
<feature type="domain" description="Cadherin" evidence="13">
    <location>
        <begin position="1347"/>
        <end position="1449"/>
    </location>
</feature>
<dbReference type="InterPro" id="IPR020894">
    <property type="entry name" value="Cadherin_CS"/>
</dbReference>
<feature type="domain" description="Cadherin" evidence="13">
    <location>
        <begin position="615"/>
        <end position="714"/>
    </location>
</feature>
<feature type="region of interest" description="Disordered" evidence="11">
    <location>
        <begin position="3231"/>
        <end position="3255"/>
    </location>
</feature>
<evidence type="ECO:0000259" key="13">
    <source>
        <dbReference type="PROSITE" id="PS50268"/>
    </source>
</evidence>
<keyword evidence="6" id="KW-0130">Cell adhesion</keyword>
<dbReference type="FunFam" id="2.60.40.60:FF:000081">
    <property type="entry name" value="protocadherin Fat 4"/>
    <property type="match status" value="1"/>
</dbReference>
<dbReference type="InterPro" id="IPR002126">
    <property type="entry name" value="Cadherin-like_dom"/>
</dbReference>
<feature type="domain" description="Cadherin" evidence="13">
    <location>
        <begin position="2501"/>
        <end position="2601"/>
    </location>
</feature>
<dbReference type="RefSeq" id="XP_041445358.1">
    <property type="nucleotide sequence ID" value="XM_041589424.1"/>
</dbReference>
<evidence type="ECO:0000256" key="6">
    <source>
        <dbReference type="ARBA" id="ARBA00022889"/>
    </source>
</evidence>
<evidence type="ECO:0000256" key="8">
    <source>
        <dbReference type="ARBA" id="ARBA00023136"/>
    </source>
</evidence>
<keyword evidence="9" id="KW-0325">Glycoprotein</keyword>
<dbReference type="SUPFAM" id="SSF49313">
    <property type="entry name" value="Cadherin-like"/>
    <property type="match status" value="27"/>
</dbReference>
<evidence type="ECO:0000256" key="1">
    <source>
        <dbReference type="ARBA" id="ARBA00004370"/>
    </source>
</evidence>
<evidence type="ECO:0000256" key="4">
    <source>
        <dbReference type="ARBA" id="ARBA00022737"/>
    </source>
</evidence>
<feature type="region of interest" description="Disordered" evidence="11">
    <location>
        <begin position="3272"/>
        <end position="3291"/>
    </location>
</feature>
<dbReference type="GO" id="GO:0044331">
    <property type="term" value="P:cell-cell adhesion mediated by cadherin"/>
    <property type="evidence" value="ECO:0000318"/>
    <property type="project" value="GO_Central"/>
</dbReference>
<dbReference type="FunFam" id="2.60.40.60:FF:000263">
    <property type="entry name" value="LOW QUALITY PROTEIN: protocadherin-23"/>
    <property type="match status" value="1"/>
</dbReference>
<keyword evidence="4" id="KW-0677">Repeat</keyword>
<dbReference type="GO" id="GO:0007156">
    <property type="term" value="P:homophilic cell adhesion via plasma membrane adhesion molecules"/>
    <property type="evidence" value="ECO:0007669"/>
    <property type="project" value="InterPro"/>
</dbReference>
<dbReference type="Gene3D" id="2.60.40.60">
    <property type="entry name" value="Cadherins"/>
    <property type="match status" value="28"/>
</dbReference>
<dbReference type="SMART" id="SM00112">
    <property type="entry name" value="CA"/>
    <property type="match status" value="27"/>
</dbReference>
<dbReference type="PANTHER" id="PTHR24026:SF126">
    <property type="entry name" value="PROTOCADHERIN FAT 4"/>
    <property type="match status" value="1"/>
</dbReference>
<dbReference type="GO" id="GO:0007163">
    <property type="term" value="P:establishment or maintenance of cell polarity"/>
    <property type="evidence" value="ECO:0007669"/>
    <property type="project" value="UniProtKB-ARBA"/>
</dbReference>
<dbReference type="FunFam" id="2.60.40.60:FF:000020">
    <property type="entry name" value="Dachsous cadherin-related 1b"/>
    <property type="match status" value="9"/>
</dbReference>
<dbReference type="FunFam" id="2.60.40.60:FF:000181">
    <property type="entry name" value="Predicted protein"/>
    <property type="match status" value="1"/>
</dbReference>
<dbReference type="GO" id="GO:0005886">
    <property type="term" value="C:plasma membrane"/>
    <property type="evidence" value="ECO:0000318"/>
    <property type="project" value="GO_Central"/>
</dbReference>
<feature type="domain" description="Cadherin" evidence="13">
    <location>
        <begin position="1673"/>
        <end position="1774"/>
    </location>
</feature>
<feature type="domain" description="Cadherin" evidence="13">
    <location>
        <begin position="2294"/>
        <end position="2396"/>
    </location>
</feature>
<evidence type="ECO:0000256" key="11">
    <source>
        <dbReference type="SAM" id="MobiDB-lite"/>
    </source>
</evidence>
<feature type="domain" description="Cadherin" evidence="13">
    <location>
        <begin position="1454"/>
        <end position="1559"/>
    </location>
</feature>
<feature type="domain" description="Cadherin" evidence="13">
    <location>
        <begin position="2706"/>
        <end position="2821"/>
    </location>
</feature>
<dbReference type="OrthoDB" id="6252479at2759"/>
<dbReference type="GO" id="GO:0005912">
    <property type="term" value="C:adherens junction"/>
    <property type="evidence" value="ECO:0000318"/>
    <property type="project" value="GO_Central"/>
</dbReference>
<dbReference type="PANTHER" id="PTHR24026">
    <property type="entry name" value="FAT ATYPICAL CADHERIN-RELATED"/>
    <property type="match status" value="1"/>
</dbReference>
<dbReference type="PRINTS" id="PR00205">
    <property type="entry name" value="CADHERIN"/>
</dbReference>
<feature type="domain" description="Cadherin" evidence="13">
    <location>
        <begin position="2822"/>
        <end position="2927"/>
    </location>
</feature>
<keyword evidence="5 10" id="KW-0106">Calcium</keyword>
<feature type="region of interest" description="Disordered" evidence="11">
    <location>
        <begin position="604"/>
        <end position="624"/>
    </location>
</feature>
<dbReference type="CDD" id="cd11304">
    <property type="entry name" value="Cadherin_repeat"/>
    <property type="match status" value="28"/>
</dbReference>
<feature type="domain" description="Cadherin" evidence="13">
    <location>
        <begin position="1879"/>
        <end position="1983"/>
    </location>
</feature>